<accession>A0A915PQA4</accession>
<sequence>MQDPCRTSLISWHKQVIFYFFDLNELVRSSNKATQTILGGPLSKCFRRAGHQLILEGQTRSSSSVSSPCHKNHCCRRKFQGKNWKISRFEDEKEREGETTVSNNRMIDCNDHSSCSHICTTYRTYFYHLPSLFDFTDSTNEYFFTRLFNNSTD</sequence>
<name>A0A915PQA4_9BILA</name>
<evidence type="ECO:0000313" key="1">
    <source>
        <dbReference type="Proteomes" id="UP000887581"/>
    </source>
</evidence>
<dbReference type="AlphaFoldDB" id="A0A915PQA4"/>
<dbReference type="WBParaSite" id="sdigi.contig312.g7337.t1">
    <property type="protein sequence ID" value="sdigi.contig312.g7337.t1"/>
    <property type="gene ID" value="sdigi.contig312.g7337"/>
</dbReference>
<proteinExistence type="predicted"/>
<dbReference type="Proteomes" id="UP000887581">
    <property type="component" value="Unplaced"/>
</dbReference>
<keyword evidence="1" id="KW-1185">Reference proteome</keyword>
<reference evidence="2" key="1">
    <citation type="submission" date="2022-11" db="UniProtKB">
        <authorList>
            <consortium name="WormBaseParasite"/>
        </authorList>
    </citation>
    <scope>IDENTIFICATION</scope>
</reference>
<organism evidence="1 2">
    <name type="scientific">Setaria digitata</name>
    <dbReference type="NCBI Taxonomy" id="48799"/>
    <lineage>
        <taxon>Eukaryota</taxon>
        <taxon>Metazoa</taxon>
        <taxon>Ecdysozoa</taxon>
        <taxon>Nematoda</taxon>
        <taxon>Chromadorea</taxon>
        <taxon>Rhabditida</taxon>
        <taxon>Spirurina</taxon>
        <taxon>Spiruromorpha</taxon>
        <taxon>Filarioidea</taxon>
        <taxon>Setariidae</taxon>
        <taxon>Setaria</taxon>
    </lineage>
</organism>
<protein>
    <submittedName>
        <fullName evidence="2">Uncharacterized protein</fullName>
    </submittedName>
</protein>
<evidence type="ECO:0000313" key="2">
    <source>
        <dbReference type="WBParaSite" id="sdigi.contig312.g7337.t1"/>
    </source>
</evidence>